<evidence type="ECO:0000313" key="2">
    <source>
        <dbReference type="Proteomes" id="UP001185012"/>
    </source>
</evidence>
<proteinExistence type="predicted"/>
<dbReference type="Proteomes" id="UP001185012">
    <property type="component" value="Unassembled WGS sequence"/>
</dbReference>
<name>A0ABU1IL09_9BACL</name>
<dbReference type="EMBL" id="JAVDQG010000003">
    <property type="protein sequence ID" value="MDR6225465.1"/>
    <property type="molecule type" value="Genomic_DNA"/>
</dbReference>
<reference evidence="1 2" key="1">
    <citation type="submission" date="2023-07" db="EMBL/GenBank/DDBJ databases">
        <title>Genomic Encyclopedia of Type Strains, Phase IV (KMG-IV): sequencing the most valuable type-strain genomes for metagenomic binning, comparative biology and taxonomic classification.</title>
        <authorList>
            <person name="Goeker M."/>
        </authorList>
    </citation>
    <scope>NUCLEOTIDE SEQUENCE [LARGE SCALE GENOMIC DNA]</scope>
    <source>
        <strain evidence="1 2">DSM 45903</strain>
    </source>
</reference>
<evidence type="ECO:0000313" key="1">
    <source>
        <dbReference type="EMBL" id="MDR6225465.1"/>
    </source>
</evidence>
<accession>A0ABU1IL09</accession>
<evidence type="ECO:0008006" key="3">
    <source>
        <dbReference type="Google" id="ProtNLM"/>
    </source>
</evidence>
<keyword evidence="2" id="KW-1185">Reference proteome</keyword>
<comment type="caution">
    <text evidence="1">The sequence shown here is derived from an EMBL/GenBank/DDBJ whole genome shotgun (WGS) entry which is preliminary data.</text>
</comment>
<organism evidence="1 2">
    <name type="scientific">Desmospora profundinema</name>
    <dbReference type="NCBI Taxonomy" id="1571184"/>
    <lineage>
        <taxon>Bacteria</taxon>
        <taxon>Bacillati</taxon>
        <taxon>Bacillota</taxon>
        <taxon>Bacilli</taxon>
        <taxon>Bacillales</taxon>
        <taxon>Thermoactinomycetaceae</taxon>
        <taxon>Desmospora</taxon>
    </lineage>
</organism>
<protein>
    <recommendedName>
        <fullName evidence="3">Transglutaminase-like domain-containing protein</fullName>
    </recommendedName>
</protein>
<dbReference type="InterPro" id="IPR038765">
    <property type="entry name" value="Papain-like_cys_pep_sf"/>
</dbReference>
<dbReference type="SUPFAM" id="SSF54001">
    <property type="entry name" value="Cysteine proteinases"/>
    <property type="match status" value="1"/>
</dbReference>
<dbReference type="RefSeq" id="WP_309864193.1">
    <property type="nucleotide sequence ID" value="NZ_JAVDQG010000003.1"/>
</dbReference>
<gene>
    <name evidence="1" type="ORF">JOE21_001463</name>
</gene>
<sequence length="256" mass="28969">MRSSEEIEAVWRTFDHHPMETLTKAWWMTQAPKGMRQRSVTMMESHRKSLGTSGNCYDLTLWLLYALQEAGVEAEPVGHGWFTSRAHAAVLAKDRVGAEWLCDLGDQWIQPVPVDAEHEAFPRKPTAGLFPGASVSLSRNGNALTVCYHRHGGKKSDQTYNLCPVDRDTFSRACAWSQDHLKKRPLLEIRIPWEKETALWEWDGNKAVLSTSRGLVRLDSPSTATHWPKQIHDVAGIDPQVVTKALEVYDRIRKTG</sequence>